<dbReference type="InterPro" id="IPR050494">
    <property type="entry name" value="Ser_Thr_dual-spec_kinase"/>
</dbReference>
<dbReference type="GO" id="GO:0005634">
    <property type="term" value="C:nucleus"/>
    <property type="evidence" value="ECO:0007669"/>
    <property type="project" value="TreeGrafter"/>
</dbReference>
<dbReference type="InterPro" id="IPR008271">
    <property type="entry name" value="Ser/Thr_kinase_AS"/>
</dbReference>
<dbReference type="Pfam" id="PF00069">
    <property type="entry name" value="Pkinase"/>
    <property type="match status" value="1"/>
</dbReference>
<name>A0A1Y1UVR1_9FUNG</name>
<accession>A0A1Y1UVR1</accession>
<feature type="compositionally biased region" description="Polar residues" evidence="7">
    <location>
        <begin position="2178"/>
        <end position="2193"/>
    </location>
</feature>
<dbReference type="PANTHER" id="PTHR24058:SF17">
    <property type="entry name" value="HOMEODOMAIN INTERACTING PROTEIN KINASE, ISOFORM D"/>
    <property type="match status" value="1"/>
</dbReference>
<keyword evidence="6" id="KW-0067">ATP-binding</keyword>
<evidence type="ECO:0000313" key="10">
    <source>
        <dbReference type="Proteomes" id="UP000193719"/>
    </source>
</evidence>
<evidence type="ECO:0000256" key="2">
    <source>
        <dbReference type="ARBA" id="ARBA00022527"/>
    </source>
</evidence>
<dbReference type="Gene3D" id="3.30.200.20">
    <property type="entry name" value="Phosphorylase Kinase, domain 1"/>
    <property type="match status" value="1"/>
</dbReference>
<feature type="compositionally biased region" description="Polar residues" evidence="7">
    <location>
        <begin position="2063"/>
        <end position="2082"/>
    </location>
</feature>
<dbReference type="SUPFAM" id="SSF56112">
    <property type="entry name" value="Protein kinase-like (PK-like)"/>
    <property type="match status" value="1"/>
</dbReference>
<dbReference type="FunFam" id="3.30.200.20:FF:000087">
    <property type="entry name" value="Dual specificity tyrosine-phosphorylation-regulated kinase 1A"/>
    <property type="match status" value="1"/>
</dbReference>
<feature type="compositionally biased region" description="Low complexity" evidence="7">
    <location>
        <begin position="804"/>
        <end position="815"/>
    </location>
</feature>
<organism evidence="9 10">
    <name type="scientific">Piromyces finnis</name>
    <dbReference type="NCBI Taxonomy" id="1754191"/>
    <lineage>
        <taxon>Eukaryota</taxon>
        <taxon>Fungi</taxon>
        <taxon>Fungi incertae sedis</taxon>
        <taxon>Chytridiomycota</taxon>
        <taxon>Chytridiomycota incertae sedis</taxon>
        <taxon>Neocallimastigomycetes</taxon>
        <taxon>Neocallimastigales</taxon>
        <taxon>Neocallimastigaceae</taxon>
        <taxon>Piromyces</taxon>
    </lineage>
</organism>
<feature type="compositionally biased region" description="Low complexity" evidence="7">
    <location>
        <begin position="548"/>
        <end position="567"/>
    </location>
</feature>
<dbReference type="GO" id="GO:0004713">
    <property type="term" value="F:protein tyrosine kinase activity"/>
    <property type="evidence" value="ECO:0007669"/>
    <property type="project" value="TreeGrafter"/>
</dbReference>
<dbReference type="InterPro" id="IPR000719">
    <property type="entry name" value="Prot_kinase_dom"/>
</dbReference>
<evidence type="ECO:0000259" key="8">
    <source>
        <dbReference type="PROSITE" id="PS50011"/>
    </source>
</evidence>
<reference evidence="9 10" key="1">
    <citation type="submission" date="2016-08" db="EMBL/GenBank/DDBJ databases">
        <title>Genomes of anaerobic fungi encode conserved fungal cellulosomes for biomass hydrolysis.</title>
        <authorList>
            <consortium name="DOE Joint Genome Institute"/>
            <person name="Haitjema C.H."/>
            <person name="Gilmore S.P."/>
            <person name="Henske J.K."/>
            <person name="Solomon K.V."/>
            <person name="De Groot R."/>
            <person name="Kuo A."/>
            <person name="Mondo S.J."/>
            <person name="Salamov A.A."/>
            <person name="Labutti K."/>
            <person name="Zhao Z."/>
            <person name="Chiniquy J."/>
            <person name="Barry K."/>
            <person name="Brewer H.M."/>
            <person name="Purvine S.O."/>
            <person name="Wright A.T."/>
            <person name="Boxma B."/>
            <person name="Van Alen T."/>
            <person name="Hackstein J.H."/>
            <person name="Baker S.E."/>
            <person name="Grigoriev I.V."/>
            <person name="O'Malley M.A."/>
        </authorList>
    </citation>
    <scope>NUCLEOTIDE SEQUENCE [LARGE SCALE GENOMIC DNA]</scope>
    <source>
        <strain evidence="10">finn</strain>
    </source>
</reference>
<dbReference type="OrthoDB" id="9332038at2759"/>
<keyword evidence="2" id="KW-0723">Serine/threonine-protein kinase</keyword>
<feature type="compositionally biased region" description="Polar residues" evidence="7">
    <location>
        <begin position="1583"/>
        <end position="1609"/>
    </location>
</feature>
<feature type="region of interest" description="Disordered" evidence="7">
    <location>
        <begin position="1880"/>
        <end position="1945"/>
    </location>
</feature>
<evidence type="ECO:0000256" key="5">
    <source>
        <dbReference type="ARBA" id="ARBA00022777"/>
    </source>
</evidence>
<feature type="compositionally biased region" description="Low complexity" evidence="7">
    <location>
        <begin position="2034"/>
        <end position="2048"/>
    </location>
</feature>
<dbReference type="InterPro" id="IPR011009">
    <property type="entry name" value="Kinase-like_dom_sf"/>
</dbReference>
<feature type="compositionally biased region" description="Acidic residues" evidence="7">
    <location>
        <begin position="682"/>
        <end position="719"/>
    </location>
</feature>
<dbReference type="GO" id="GO:0005524">
    <property type="term" value="F:ATP binding"/>
    <property type="evidence" value="ECO:0007669"/>
    <property type="project" value="UniProtKB-KW"/>
</dbReference>
<feature type="region of interest" description="Disordered" evidence="7">
    <location>
        <begin position="2166"/>
        <end position="2213"/>
    </location>
</feature>
<feature type="region of interest" description="Disordered" evidence="7">
    <location>
        <begin position="1575"/>
        <end position="1612"/>
    </location>
</feature>
<feature type="region of interest" description="Disordered" evidence="7">
    <location>
        <begin position="866"/>
        <end position="891"/>
    </location>
</feature>
<feature type="compositionally biased region" description="Low complexity" evidence="7">
    <location>
        <begin position="578"/>
        <end position="590"/>
    </location>
</feature>
<feature type="compositionally biased region" description="Low complexity" evidence="7">
    <location>
        <begin position="1957"/>
        <end position="1997"/>
    </location>
</feature>
<protein>
    <recommendedName>
        <fullName evidence="8">Protein kinase domain-containing protein</fullName>
    </recommendedName>
</protein>
<evidence type="ECO:0000256" key="4">
    <source>
        <dbReference type="ARBA" id="ARBA00022741"/>
    </source>
</evidence>
<evidence type="ECO:0000313" key="9">
    <source>
        <dbReference type="EMBL" id="ORX42090.1"/>
    </source>
</evidence>
<dbReference type="STRING" id="1754191.A0A1Y1UVR1"/>
<feature type="region of interest" description="Disordered" evidence="7">
    <location>
        <begin position="798"/>
        <end position="825"/>
    </location>
</feature>
<evidence type="ECO:0000256" key="6">
    <source>
        <dbReference type="ARBA" id="ARBA00022840"/>
    </source>
</evidence>
<comment type="caution">
    <text evidence="9">The sequence shown here is derived from an EMBL/GenBank/DDBJ whole genome shotgun (WGS) entry which is preliminary data.</text>
</comment>
<feature type="compositionally biased region" description="Basic and acidic residues" evidence="7">
    <location>
        <begin position="1998"/>
        <end position="2008"/>
    </location>
</feature>
<dbReference type="GO" id="GO:0004674">
    <property type="term" value="F:protein serine/threonine kinase activity"/>
    <property type="evidence" value="ECO:0007669"/>
    <property type="project" value="UniProtKB-KW"/>
</dbReference>
<feature type="region of interest" description="Disordered" evidence="7">
    <location>
        <begin position="1957"/>
        <end position="2082"/>
    </location>
</feature>
<comment type="similarity">
    <text evidence="1">Belongs to the protein kinase superfamily. CMGC Ser/Thr protein kinase family. MNB/DYRK subfamily.</text>
</comment>
<feature type="region of interest" description="Disordered" evidence="7">
    <location>
        <begin position="1146"/>
        <end position="1166"/>
    </location>
</feature>
<keyword evidence="3" id="KW-0808">Transferase</keyword>
<dbReference type="PANTHER" id="PTHR24058">
    <property type="entry name" value="DUAL SPECIFICITY PROTEIN KINASE"/>
    <property type="match status" value="1"/>
</dbReference>
<dbReference type="Gene3D" id="1.10.510.10">
    <property type="entry name" value="Transferase(Phosphotransferase) domain 1"/>
    <property type="match status" value="1"/>
</dbReference>
<sequence>MSDDFETELKINIYEDKNLNNVNTTIEDNEINDDKKIYDKYLENNGYKNKQPSLEVENIQVEGTFLLPRGNEILKSNSDDKLDEYSNMPQAFQEPSDFFNHIEDIDNKKSFRPPNEKRDIFGKDFFNFNFESDNQKILKKLTAELVDTYKLCNDEYQYTVEANPRRVLTQPSVPTYNNGNDNENNDFILYINDIIGEKNRQYLILDLFGKGTFGQVVKCKNLQTGEFVALKVIKNKPAYLNQSKIEISILDMLNNYYDKDNEHHIVRVTDSFMFKNHLCIVFEELNKNLYEVLKQQNYYGLSTKLNCIYISQILDCLSLLRKARVIHCDLKPENILIDNKNSQFIKVIDFGSACYGNHLGGSYIQSRFYRSIEVLLGYPYTNAIDMWSLGCITAELFIGLPLFPGTSEYEQVQLIVNLFGVPPTYLIEKSKSGKKFFERVGIQKGQPIYKFKEKYSKKMEKESNYTNKGKTIEEVMQLGLSQRRNIPKEDMERDISRLPALIDFLRGLLNLDPQKRWTPDQAMKHPFLTGEEFTGPYIPAEKEPVLPNPNKNNLSLSPNSLSSSSNNTHRHHHHRETSSNASSNNSNTESRVSRIEKKLKSRSLKSIPKIKDLHPKIQKFISKYSNSSENKMNTLKSKESIEKEKNGIFRIKKIDKNNKLVLVSNKKVSKESITNNHFEGSDSSDEEDFINNDSEGEEEEKEEEEEVEEELDMDEKEEIQEPTNLLQVDFSKVTLDDRNSVHNIAMNQIPPPVPEKDNIQYKPMRKSFSNEYQKQYKNNSFRPALPLKDNIKTDLPLLPKNNAISSHHQSISKSSETASKDEKTSRTNINLDNFAHIKELDSHQLSRLSISMESFNLDNQKYNESTESVITDSKDHLSVDPSHSLNRRRKSDNELRLSSYGGLNFDGHHEKNGYYFNDVNKVTLTRQYSLLSNTSSLHSFPSLPRIPNGSLGLDIDMNAEFDNYSSQRPTTTESNLQVMDEPKNYHPSDNIGVDSHETKILIDSNNDTTDTNNLLIQKKQNGIELGEPQGHPSNAVSYYNDNKIFNTKIYNEEIYHGKVCEEEEEKEERYPTNDQDHNVYPNKTSEYFNYTDPTLQNFFGTNYDEEGNDKTNDMLVNNISMYPGINFNEVNDDLIEMEEGRSRHYSLEKKKQLNSSNNSNSKYDRHNLPLYSEEGHYDKPEIQQRVLSNFNDNDSFYHEKIYTSSMDNYPMQTNRTNSIYDNTNHTTFDHNSISYNDYSDYYNKNSSDSENIILTIDQQQQQQQAEEEEEPINDHQKRRSSFNPSLDDPYHYTELSRNRSNTINTANTILTTTSDSNYNLDVPLPQNGSDDSFSKLINSEPQEFMNDDSQDQQKNLSNYHEGTILTQATLDQTKSNDGQYYDPTDQKVSLHEDIKNSEISQPISPIIISQPTTSLISLNAYRLPLNAPVVRSRSSSIVRHKYNNLISSHDNVYDNNLANNVFTFDYPTTVNNSSFNSQLHYSNSNNSMFYSQAEGSHEALYNESFSRDTGGDHSTIKEKKSIVNSGSGVMNHEDPAGDTSHFYSDIYESMYINNKDVYTTTKDQTDFKIDIETQDSRKVLGTHPSNSTPVTPSRPPLSTANTTTSTPYEENNKKYDTILPSTKSHESFTLSKGSNSYYSMSKKTSYDNMHHSSSNNLDYSYDMDYKLDFSNTVLDPELSGIKESKSSSRLPVYPLEGERGDIIMGHKSYPSSIHDVSIYNNNTTINVDLGKIGDTSDTNTNNEVLNSDLNEHRIRQNPSVFFSQPVSATADHGMGISIANKDSHIEIDMNNESFERYKLSSPTIPSSYPNETLHYNNIDVDVTPTNHLSLKRNNTSNTNTSSSAYGYNKRSSSSVFLPTYNILSTPILPYQLDSASIFSSSEISSNPSPPMNSTTINIDDNNNGTNGGSTNPPSLPRSYSTGNATLMNSTSQPLPPPPPDTINRRVSLTCSSISSNSINFYPSNPSNNNIMPTTTPSNPPSKTTTNYTKTNPVNTNKDLFEKPRERSKSYQYNPTYHSKEDQNYSYPLPPLPIHHSSADSIHSLSSTTHPPPVHPSSSSSSSNNIEVSYPTSSIPSLDRNSSFRQSHPMINYNNTFFGLPPEQRFVSSSNSAGLPPPPPPSSSSVLRPMTSSQDLHSSANTSSSSIHHYQDNSVLPTHYTSFGNSNTNFIQQAPPPLTSSQGTTDTNYSQNYYIPTLPPPQVQQDLDNTNDDNTDLDLNIQIGQ</sequence>
<feature type="region of interest" description="Disordered" evidence="7">
    <location>
        <begin position="538"/>
        <end position="600"/>
    </location>
</feature>
<evidence type="ECO:0000256" key="3">
    <source>
        <dbReference type="ARBA" id="ARBA00022679"/>
    </source>
</evidence>
<keyword evidence="4" id="KW-0547">Nucleotide-binding</keyword>
<feature type="compositionally biased region" description="Low complexity" evidence="7">
    <location>
        <begin position="1833"/>
        <end position="1843"/>
    </location>
</feature>
<dbReference type="EMBL" id="MCFH01000071">
    <property type="protein sequence ID" value="ORX42090.1"/>
    <property type="molecule type" value="Genomic_DNA"/>
</dbReference>
<feature type="region of interest" description="Disordered" evidence="7">
    <location>
        <begin position="1827"/>
        <end position="1848"/>
    </location>
</feature>
<keyword evidence="10" id="KW-1185">Reference proteome</keyword>
<dbReference type="PROSITE" id="PS50011">
    <property type="entry name" value="PROTEIN_KINASE_DOM"/>
    <property type="match status" value="1"/>
</dbReference>
<dbReference type="SMART" id="SM00220">
    <property type="entry name" value="S_TKc"/>
    <property type="match status" value="1"/>
</dbReference>
<evidence type="ECO:0000256" key="7">
    <source>
        <dbReference type="SAM" id="MobiDB-lite"/>
    </source>
</evidence>
<reference evidence="9 10" key="2">
    <citation type="submission" date="2016-08" db="EMBL/GenBank/DDBJ databases">
        <title>Pervasive Adenine N6-methylation of Active Genes in Fungi.</title>
        <authorList>
            <consortium name="DOE Joint Genome Institute"/>
            <person name="Mondo S.J."/>
            <person name="Dannebaum R.O."/>
            <person name="Kuo R.C."/>
            <person name="Labutti K."/>
            <person name="Haridas S."/>
            <person name="Kuo A."/>
            <person name="Salamov A."/>
            <person name="Ahrendt S.R."/>
            <person name="Lipzen A."/>
            <person name="Sullivan W."/>
            <person name="Andreopoulos W.B."/>
            <person name="Clum A."/>
            <person name="Lindquist E."/>
            <person name="Daum C."/>
            <person name="Ramamoorthy G.K."/>
            <person name="Gryganskyi A."/>
            <person name="Culley D."/>
            <person name="Magnuson J.K."/>
            <person name="James T.Y."/>
            <person name="O'Malley M.A."/>
            <person name="Stajich J.E."/>
            <person name="Spatafora J.W."/>
            <person name="Visel A."/>
            <person name="Grigoriev I.V."/>
        </authorList>
    </citation>
    <scope>NUCLEOTIDE SEQUENCE [LARGE SCALE GENOMIC DNA]</scope>
    <source>
        <strain evidence="10">finn</strain>
    </source>
</reference>
<feature type="region of interest" description="Disordered" evidence="7">
    <location>
        <begin position="2103"/>
        <end position="2148"/>
    </location>
</feature>
<feature type="domain" description="Protein kinase" evidence="8">
    <location>
        <begin position="202"/>
        <end position="528"/>
    </location>
</feature>
<feature type="compositionally biased region" description="Polar residues" evidence="7">
    <location>
        <begin position="1917"/>
        <end position="1932"/>
    </location>
</feature>
<gene>
    <name evidence="9" type="ORF">BCR36DRAFT_362992</name>
</gene>
<keyword evidence="5" id="KW-0418">Kinase</keyword>
<feature type="compositionally biased region" description="Basic and acidic residues" evidence="7">
    <location>
        <begin position="1288"/>
        <end position="1297"/>
    </location>
</feature>
<dbReference type="PROSITE" id="PS00108">
    <property type="entry name" value="PROTEIN_KINASE_ST"/>
    <property type="match status" value="1"/>
</dbReference>
<feature type="compositionally biased region" description="Low complexity" evidence="7">
    <location>
        <begin position="1880"/>
        <end position="1911"/>
    </location>
</feature>
<evidence type="ECO:0000256" key="1">
    <source>
        <dbReference type="ARBA" id="ARBA00008867"/>
    </source>
</evidence>
<feature type="region of interest" description="Disordered" evidence="7">
    <location>
        <begin position="1257"/>
        <end position="1299"/>
    </location>
</feature>
<proteinExistence type="inferred from homology"/>
<dbReference type="Proteomes" id="UP000193719">
    <property type="component" value="Unassembled WGS sequence"/>
</dbReference>
<dbReference type="GO" id="GO:0005737">
    <property type="term" value="C:cytoplasm"/>
    <property type="evidence" value="ECO:0007669"/>
    <property type="project" value="TreeGrafter"/>
</dbReference>
<feature type="region of interest" description="Disordered" evidence="7">
    <location>
        <begin position="673"/>
        <end position="719"/>
    </location>
</feature>